<reference evidence="1" key="2">
    <citation type="submission" date="2020-10" db="EMBL/GenBank/DDBJ databases">
        <authorList>
            <person name="Cooper E.A."/>
            <person name="Brenton Z.W."/>
            <person name="Flinn B.S."/>
            <person name="Jenkins J."/>
            <person name="Shu S."/>
            <person name="Flowers D."/>
            <person name="Luo F."/>
            <person name="Wang Y."/>
            <person name="Xia P."/>
            <person name="Barry K."/>
            <person name="Daum C."/>
            <person name="Lipzen A."/>
            <person name="Yoshinaga Y."/>
            <person name="Schmutz J."/>
            <person name="Saski C."/>
            <person name="Vermerris W."/>
            <person name="Kresovich S."/>
        </authorList>
    </citation>
    <scope>NUCLEOTIDE SEQUENCE</scope>
</reference>
<dbReference type="EMBL" id="CM027680">
    <property type="protein sequence ID" value="KAG0546616.1"/>
    <property type="molecule type" value="Genomic_DNA"/>
</dbReference>
<evidence type="ECO:0000313" key="1">
    <source>
        <dbReference type="EMBL" id="KAG0546616.1"/>
    </source>
</evidence>
<gene>
    <name evidence="1" type="ORF">BDA96_01G010000</name>
</gene>
<protein>
    <submittedName>
        <fullName evidence="1">Uncharacterized protein</fullName>
    </submittedName>
</protein>
<evidence type="ECO:0000313" key="2">
    <source>
        <dbReference type="Proteomes" id="UP000807115"/>
    </source>
</evidence>
<dbReference type="Proteomes" id="UP000807115">
    <property type="component" value="Chromosome 1"/>
</dbReference>
<comment type="caution">
    <text evidence="1">The sequence shown here is derived from an EMBL/GenBank/DDBJ whole genome shotgun (WGS) entry which is preliminary data.</text>
</comment>
<sequence length="32" mass="3634">MNFSHMLTGLPRFLKSEMCKGPVGCTDIYRNS</sequence>
<accession>A0A921RUW6</accession>
<reference evidence="1" key="1">
    <citation type="journal article" date="2019" name="BMC Genomics">
        <title>A new reference genome for Sorghum bicolor reveals high levels of sequence similarity between sweet and grain genotypes: implications for the genetics of sugar metabolism.</title>
        <authorList>
            <person name="Cooper E.A."/>
            <person name="Brenton Z.W."/>
            <person name="Flinn B.S."/>
            <person name="Jenkins J."/>
            <person name="Shu S."/>
            <person name="Flowers D."/>
            <person name="Luo F."/>
            <person name="Wang Y."/>
            <person name="Xia P."/>
            <person name="Barry K."/>
            <person name="Daum C."/>
            <person name="Lipzen A."/>
            <person name="Yoshinaga Y."/>
            <person name="Schmutz J."/>
            <person name="Saski C."/>
            <person name="Vermerris W."/>
            <person name="Kresovich S."/>
        </authorList>
    </citation>
    <scope>NUCLEOTIDE SEQUENCE</scope>
</reference>
<dbReference type="AlphaFoldDB" id="A0A921RUW6"/>
<name>A0A921RUW6_SORBI</name>
<proteinExistence type="predicted"/>
<organism evidence="1 2">
    <name type="scientific">Sorghum bicolor</name>
    <name type="common">Sorghum</name>
    <name type="synonym">Sorghum vulgare</name>
    <dbReference type="NCBI Taxonomy" id="4558"/>
    <lineage>
        <taxon>Eukaryota</taxon>
        <taxon>Viridiplantae</taxon>
        <taxon>Streptophyta</taxon>
        <taxon>Embryophyta</taxon>
        <taxon>Tracheophyta</taxon>
        <taxon>Spermatophyta</taxon>
        <taxon>Magnoliopsida</taxon>
        <taxon>Liliopsida</taxon>
        <taxon>Poales</taxon>
        <taxon>Poaceae</taxon>
        <taxon>PACMAD clade</taxon>
        <taxon>Panicoideae</taxon>
        <taxon>Andropogonodae</taxon>
        <taxon>Andropogoneae</taxon>
        <taxon>Sorghinae</taxon>
        <taxon>Sorghum</taxon>
    </lineage>
</organism>